<evidence type="ECO:0000313" key="3">
    <source>
        <dbReference type="EMBL" id="KAK7714497.1"/>
    </source>
</evidence>
<name>A0ABR1NT19_DIAER</name>
<sequence>MSATVGDSGKAVALQQMQNTLSPTSLFRLPPELRLMIWKFLLPGRRVLKARSFGARLDPRRRDDRRFVFGFDSKVSQPILSQICAESRQCLLDHGHGQFIFGLEGETGLWWGPEDVLLFDQDWCLGWSTPSLEGLKGLDCVKNIALDSVQALYIYYEYTLPEADDTNEDDSDDSDQENDHEDEDGEAADSDAEPTAAGPLRPQRITLGYASCSDKPHFLKYFPALNELTVVFERTKMAFCGYCGRDHAVPAVRGRLISEFLDSACPYDHVTFARDSPSMGEAVDEMSKFRRLWERIADIHCWAVCDHSRMFDSTDVLYDFCIDRSCTESPDSPSIVTAFDMMDNEEWAI</sequence>
<gene>
    <name evidence="3" type="ORF">SLS63_011749</name>
</gene>
<protein>
    <recommendedName>
        <fullName evidence="2">2EXR domain-containing protein</fullName>
    </recommendedName>
</protein>
<evidence type="ECO:0000259" key="2">
    <source>
        <dbReference type="Pfam" id="PF20150"/>
    </source>
</evidence>
<reference evidence="3 4" key="1">
    <citation type="submission" date="2024-02" db="EMBL/GenBank/DDBJ databases">
        <title>De novo assembly and annotation of 12 fungi associated with fruit tree decline syndrome in Ontario, Canada.</title>
        <authorList>
            <person name="Sulman M."/>
            <person name="Ellouze W."/>
            <person name="Ilyukhin E."/>
        </authorList>
    </citation>
    <scope>NUCLEOTIDE SEQUENCE [LARGE SCALE GENOMIC DNA]</scope>
    <source>
        <strain evidence="3 4">M169</strain>
    </source>
</reference>
<feature type="region of interest" description="Disordered" evidence="1">
    <location>
        <begin position="163"/>
        <end position="199"/>
    </location>
</feature>
<evidence type="ECO:0000256" key="1">
    <source>
        <dbReference type="SAM" id="MobiDB-lite"/>
    </source>
</evidence>
<dbReference type="PANTHER" id="PTHR35910">
    <property type="entry name" value="2EXR DOMAIN-CONTAINING PROTEIN"/>
    <property type="match status" value="1"/>
</dbReference>
<organism evidence="3 4">
    <name type="scientific">Diaporthe eres</name>
    <name type="common">Phomopsis oblonga</name>
    <dbReference type="NCBI Taxonomy" id="83184"/>
    <lineage>
        <taxon>Eukaryota</taxon>
        <taxon>Fungi</taxon>
        <taxon>Dikarya</taxon>
        <taxon>Ascomycota</taxon>
        <taxon>Pezizomycotina</taxon>
        <taxon>Sordariomycetes</taxon>
        <taxon>Sordariomycetidae</taxon>
        <taxon>Diaporthales</taxon>
        <taxon>Diaporthaceae</taxon>
        <taxon>Diaporthe</taxon>
        <taxon>Diaporthe eres species complex</taxon>
    </lineage>
</organism>
<evidence type="ECO:0000313" key="4">
    <source>
        <dbReference type="Proteomes" id="UP001430848"/>
    </source>
</evidence>
<dbReference type="EMBL" id="JAKNSF020000117">
    <property type="protein sequence ID" value="KAK7714497.1"/>
    <property type="molecule type" value="Genomic_DNA"/>
</dbReference>
<accession>A0ABR1NT19</accession>
<keyword evidence="4" id="KW-1185">Reference proteome</keyword>
<feature type="domain" description="2EXR" evidence="2">
    <location>
        <begin position="28"/>
        <end position="107"/>
    </location>
</feature>
<dbReference type="Proteomes" id="UP001430848">
    <property type="component" value="Unassembled WGS sequence"/>
</dbReference>
<comment type="caution">
    <text evidence="3">The sequence shown here is derived from an EMBL/GenBank/DDBJ whole genome shotgun (WGS) entry which is preliminary data.</text>
</comment>
<dbReference type="PANTHER" id="PTHR35910:SF6">
    <property type="entry name" value="2EXR DOMAIN-CONTAINING PROTEIN"/>
    <property type="match status" value="1"/>
</dbReference>
<feature type="compositionally biased region" description="Acidic residues" evidence="1">
    <location>
        <begin position="163"/>
        <end position="192"/>
    </location>
</feature>
<proteinExistence type="predicted"/>
<dbReference type="Pfam" id="PF20150">
    <property type="entry name" value="2EXR"/>
    <property type="match status" value="1"/>
</dbReference>
<dbReference type="InterPro" id="IPR045518">
    <property type="entry name" value="2EXR"/>
</dbReference>